<accession>A0ABQ8TB09</accession>
<proteinExistence type="predicted"/>
<reference evidence="1 2" key="1">
    <citation type="journal article" date="2022" name="Allergy">
        <title>Genome assembly and annotation of Periplaneta americana reveal a comprehensive cockroach allergen profile.</title>
        <authorList>
            <person name="Wang L."/>
            <person name="Xiong Q."/>
            <person name="Saelim N."/>
            <person name="Wang L."/>
            <person name="Nong W."/>
            <person name="Wan A.T."/>
            <person name="Shi M."/>
            <person name="Liu X."/>
            <person name="Cao Q."/>
            <person name="Hui J.H.L."/>
            <person name="Sookrung N."/>
            <person name="Leung T.F."/>
            <person name="Tungtrongchitr A."/>
            <person name="Tsui S.K.W."/>
        </authorList>
    </citation>
    <scope>NUCLEOTIDE SEQUENCE [LARGE SCALE GENOMIC DNA]</scope>
    <source>
        <strain evidence="1">PWHHKU_190912</strain>
    </source>
</reference>
<sequence length="136" mass="15125">MAGLCEGGNEPSGSLKAICNVLRQKGSGRRNTSLENIVHVQSPYVRSPRKSIHNAARELNLPHSTVHKVLHKNLRLFAHKVQLVQATPHSIAVHMLARVTPRKDSFGQMHLPHVQCPPHLYFAAHYPFVTAHSQSP</sequence>
<evidence type="ECO:0000313" key="1">
    <source>
        <dbReference type="EMBL" id="KAJ4443423.1"/>
    </source>
</evidence>
<protein>
    <submittedName>
        <fullName evidence="1">Uncharacterized protein</fullName>
    </submittedName>
</protein>
<dbReference type="EMBL" id="JAJSOF020000013">
    <property type="protein sequence ID" value="KAJ4443423.1"/>
    <property type="molecule type" value="Genomic_DNA"/>
</dbReference>
<dbReference type="Proteomes" id="UP001148838">
    <property type="component" value="Unassembled WGS sequence"/>
</dbReference>
<name>A0ABQ8TB09_PERAM</name>
<evidence type="ECO:0000313" key="2">
    <source>
        <dbReference type="Proteomes" id="UP001148838"/>
    </source>
</evidence>
<comment type="caution">
    <text evidence="1">The sequence shown here is derived from an EMBL/GenBank/DDBJ whole genome shotgun (WGS) entry which is preliminary data.</text>
</comment>
<gene>
    <name evidence="1" type="ORF">ANN_05091</name>
</gene>
<keyword evidence="2" id="KW-1185">Reference proteome</keyword>
<organism evidence="1 2">
    <name type="scientific">Periplaneta americana</name>
    <name type="common">American cockroach</name>
    <name type="synonym">Blatta americana</name>
    <dbReference type="NCBI Taxonomy" id="6978"/>
    <lineage>
        <taxon>Eukaryota</taxon>
        <taxon>Metazoa</taxon>
        <taxon>Ecdysozoa</taxon>
        <taxon>Arthropoda</taxon>
        <taxon>Hexapoda</taxon>
        <taxon>Insecta</taxon>
        <taxon>Pterygota</taxon>
        <taxon>Neoptera</taxon>
        <taxon>Polyneoptera</taxon>
        <taxon>Dictyoptera</taxon>
        <taxon>Blattodea</taxon>
        <taxon>Blattoidea</taxon>
        <taxon>Blattidae</taxon>
        <taxon>Blattinae</taxon>
        <taxon>Periplaneta</taxon>
    </lineage>
</organism>